<dbReference type="AlphaFoldDB" id="A0A2H0KR87"/>
<feature type="compositionally biased region" description="Basic and acidic residues" evidence="1">
    <location>
        <begin position="31"/>
        <end position="47"/>
    </location>
</feature>
<reference evidence="2 3" key="1">
    <citation type="submission" date="2017-09" db="EMBL/GenBank/DDBJ databases">
        <title>Depth-based differentiation of microbial function through sediment-hosted aquifers and enrichment of novel symbionts in the deep terrestrial subsurface.</title>
        <authorList>
            <person name="Probst A.J."/>
            <person name="Ladd B."/>
            <person name="Jarett J.K."/>
            <person name="Geller-Mcgrath D.E."/>
            <person name="Sieber C.M."/>
            <person name="Emerson J.B."/>
            <person name="Anantharaman K."/>
            <person name="Thomas B.C."/>
            <person name="Malmstrom R."/>
            <person name="Stieglmeier M."/>
            <person name="Klingl A."/>
            <person name="Woyke T."/>
            <person name="Ryan C.M."/>
            <person name="Banfield J.F."/>
        </authorList>
    </citation>
    <scope>NUCLEOTIDE SEQUENCE [LARGE SCALE GENOMIC DNA]</scope>
    <source>
        <strain evidence="2">CG11_big_fil_rev_8_21_14_0_20_44_10</strain>
    </source>
</reference>
<evidence type="ECO:0000313" key="3">
    <source>
        <dbReference type="Proteomes" id="UP000231550"/>
    </source>
</evidence>
<organism evidence="2 3">
    <name type="scientific">Candidatus Portnoybacteria bacterium CG11_big_fil_rev_8_21_14_0_20_44_10</name>
    <dbReference type="NCBI Taxonomy" id="1974818"/>
    <lineage>
        <taxon>Bacteria</taxon>
        <taxon>Candidatus Portnoyibacteriota</taxon>
    </lineage>
</organism>
<evidence type="ECO:0000256" key="1">
    <source>
        <dbReference type="SAM" id="MobiDB-lite"/>
    </source>
</evidence>
<gene>
    <name evidence="2" type="ORF">COV85_00870</name>
</gene>
<accession>A0A2H0KR87</accession>
<protein>
    <submittedName>
        <fullName evidence="2">Uncharacterized protein</fullName>
    </submittedName>
</protein>
<sequence>MAKNPPKGPGRVGAVRDRDQVYNPHNNRWVKRGEDGKFMDQKDDKNHPFKGVRKIK</sequence>
<evidence type="ECO:0000313" key="2">
    <source>
        <dbReference type="EMBL" id="PIQ74673.1"/>
    </source>
</evidence>
<proteinExistence type="predicted"/>
<comment type="caution">
    <text evidence="2">The sequence shown here is derived from an EMBL/GenBank/DDBJ whole genome shotgun (WGS) entry which is preliminary data.</text>
</comment>
<dbReference type="EMBL" id="PCVN01000026">
    <property type="protein sequence ID" value="PIQ74673.1"/>
    <property type="molecule type" value="Genomic_DNA"/>
</dbReference>
<name>A0A2H0KR87_9BACT</name>
<dbReference type="Proteomes" id="UP000231550">
    <property type="component" value="Unassembled WGS sequence"/>
</dbReference>
<feature type="region of interest" description="Disordered" evidence="1">
    <location>
        <begin position="1"/>
        <end position="56"/>
    </location>
</feature>